<evidence type="ECO:0000313" key="1">
    <source>
        <dbReference type="EMBL" id="KEC55964.1"/>
    </source>
</evidence>
<protein>
    <submittedName>
        <fullName evidence="1">Uncharacterized protein</fullName>
    </submittedName>
</protein>
<proteinExistence type="predicted"/>
<sequence>MSIKLLWMRLFSSQWIVDVSGMSIMEKGLYMSLVLCMCEERFSLI</sequence>
<evidence type="ECO:0000313" key="2">
    <source>
        <dbReference type="Proteomes" id="UP000027015"/>
    </source>
</evidence>
<organism evidence="1 2">
    <name type="scientific">Bartonella koehlerae C-29</name>
    <dbReference type="NCBI Taxonomy" id="1134510"/>
    <lineage>
        <taxon>Bacteria</taxon>
        <taxon>Pseudomonadati</taxon>
        <taxon>Pseudomonadota</taxon>
        <taxon>Alphaproteobacteria</taxon>
        <taxon>Hyphomicrobiales</taxon>
        <taxon>Bartonellaceae</taxon>
        <taxon>Bartonella</taxon>
    </lineage>
</organism>
<dbReference type="HOGENOM" id="CLU_3196553_0_0_5"/>
<dbReference type="PATRIC" id="fig|1134510.3.peg.246"/>
<dbReference type="RefSeq" id="WP_154656358.1">
    <property type="nucleotide sequence ID" value="NZ_CADEAH010000002.1"/>
</dbReference>
<accession>A0A067W837</accession>
<dbReference type="AlphaFoldDB" id="A0A067W837"/>
<dbReference type="EMBL" id="AHPL01000003">
    <property type="protein sequence ID" value="KEC55964.1"/>
    <property type="molecule type" value="Genomic_DNA"/>
</dbReference>
<reference evidence="1 2" key="1">
    <citation type="submission" date="2012-04" db="EMBL/GenBank/DDBJ databases">
        <title>The Genome Sequence of Bartonella koehlerae C-29.</title>
        <authorList>
            <consortium name="The Broad Institute Genome Sequencing Platform"/>
            <consortium name="The Broad Institute Genome Sequencing Center for Infectious Disease"/>
            <person name="Feldgarden M."/>
            <person name="Kirby J."/>
            <person name="Kosoy M."/>
            <person name="Birtles R."/>
            <person name="Probert W.S."/>
            <person name="Chiaraviglio L."/>
            <person name="Walker B."/>
            <person name="Young S.K."/>
            <person name="Zeng Q."/>
            <person name="Gargeya S."/>
            <person name="Fitzgerald M."/>
            <person name="Haas B."/>
            <person name="Abouelleil A."/>
            <person name="Alvarado L."/>
            <person name="Arachchi H.M."/>
            <person name="Berlin A.M."/>
            <person name="Chapman S.B."/>
            <person name="Goldberg J."/>
            <person name="Griggs A."/>
            <person name="Gujja S."/>
            <person name="Hansen M."/>
            <person name="Howarth C."/>
            <person name="Imamovic A."/>
            <person name="Larimer J."/>
            <person name="McCowen C."/>
            <person name="Montmayeur A."/>
            <person name="Murphy C."/>
            <person name="Neiman D."/>
            <person name="Pearson M."/>
            <person name="Priest M."/>
            <person name="Roberts A."/>
            <person name="Saif S."/>
            <person name="Shea T."/>
            <person name="Sisk P."/>
            <person name="Sykes S."/>
            <person name="Wortman J."/>
            <person name="Nusbaum C."/>
            <person name="Birren B."/>
        </authorList>
    </citation>
    <scope>NUCLEOTIDE SEQUENCE [LARGE SCALE GENOMIC DNA]</scope>
    <source>
        <strain evidence="1 2">C-29</strain>
    </source>
</reference>
<name>A0A067W837_9HYPH</name>
<dbReference type="Proteomes" id="UP000027015">
    <property type="component" value="Unassembled WGS sequence"/>
</dbReference>
<gene>
    <name evidence="1" type="ORF">O9A_00189</name>
</gene>
<keyword evidence="2" id="KW-1185">Reference proteome</keyword>
<comment type="caution">
    <text evidence="1">The sequence shown here is derived from an EMBL/GenBank/DDBJ whole genome shotgun (WGS) entry which is preliminary data.</text>
</comment>